<sequence length="226" mass="24334">MTHVTEDDLDDLEFDTLRTGDHISAARRLAELAESVSGGVSRAKVLLRAGEQWQHAGRHDKAAESYRMAIEDGGETYGDPRAYLADALFELGRADEARKLVEEIRADDPRDPEVYRAVAEVLYAQGDAAGAHEWATRGVDVVLALRDRAVGTGMGAGSEAATAGKAVAAGTAPDRTGDEPGPEDVAIAEDSLEALLRLRYRARIDLGRAEDDYDALLDDLLKDNST</sequence>
<name>A0ABP7YNI2_9ACTN</name>
<protein>
    <recommendedName>
        <fullName evidence="4">Tetratricopeptide repeat protein</fullName>
    </recommendedName>
</protein>
<evidence type="ECO:0000256" key="1">
    <source>
        <dbReference type="SAM" id="MobiDB-lite"/>
    </source>
</evidence>
<dbReference type="EMBL" id="BAABDO010000028">
    <property type="protein sequence ID" value="GAA4138957.1"/>
    <property type="molecule type" value="Genomic_DNA"/>
</dbReference>
<feature type="region of interest" description="Disordered" evidence="1">
    <location>
        <begin position="154"/>
        <end position="183"/>
    </location>
</feature>
<evidence type="ECO:0008006" key="4">
    <source>
        <dbReference type="Google" id="ProtNLM"/>
    </source>
</evidence>
<proteinExistence type="predicted"/>
<feature type="compositionally biased region" description="Low complexity" evidence="1">
    <location>
        <begin position="157"/>
        <end position="172"/>
    </location>
</feature>
<dbReference type="SUPFAM" id="SSF48452">
    <property type="entry name" value="TPR-like"/>
    <property type="match status" value="1"/>
</dbReference>
<dbReference type="Gene3D" id="1.25.40.10">
    <property type="entry name" value="Tetratricopeptide repeat domain"/>
    <property type="match status" value="1"/>
</dbReference>
<dbReference type="Pfam" id="PF14559">
    <property type="entry name" value="TPR_19"/>
    <property type="match status" value="1"/>
</dbReference>
<reference evidence="3" key="1">
    <citation type="journal article" date="2019" name="Int. J. Syst. Evol. Microbiol.">
        <title>The Global Catalogue of Microorganisms (GCM) 10K type strain sequencing project: providing services to taxonomists for standard genome sequencing and annotation.</title>
        <authorList>
            <consortium name="The Broad Institute Genomics Platform"/>
            <consortium name="The Broad Institute Genome Sequencing Center for Infectious Disease"/>
            <person name="Wu L."/>
            <person name="Ma J."/>
        </authorList>
    </citation>
    <scope>NUCLEOTIDE SEQUENCE [LARGE SCALE GENOMIC DNA]</scope>
    <source>
        <strain evidence="3">JCM 17316</strain>
    </source>
</reference>
<keyword evidence="3" id="KW-1185">Reference proteome</keyword>
<comment type="caution">
    <text evidence="2">The sequence shown here is derived from an EMBL/GenBank/DDBJ whole genome shotgun (WGS) entry which is preliminary data.</text>
</comment>
<organism evidence="2 3">
    <name type="scientific">Actinomadura keratinilytica</name>
    <dbReference type="NCBI Taxonomy" id="547461"/>
    <lineage>
        <taxon>Bacteria</taxon>
        <taxon>Bacillati</taxon>
        <taxon>Actinomycetota</taxon>
        <taxon>Actinomycetes</taxon>
        <taxon>Streptosporangiales</taxon>
        <taxon>Thermomonosporaceae</taxon>
        <taxon>Actinomadura</taxon>
    </lineage>
</organism>
<accession>A0ABP7YNI2</accession>
<dbReference type="Proteomes" id="UP001500266">
    <property type="component" value="Unassembled WGS sequence"/>
</dbReference>
<dbReference type="RefSeq" id="WP_345020713.1">
    <property type="nucleotide sequence ID" value="NZ_BAABDO010000028.1"/>
</dbReference>
<evidence type="ECO:0000313" key="3">
    <source>
        <dbReference type="Proteomes" id="UP001500266"/>
    </source>
</evidence>
<evidence type="ECO:0000313" key="2">
    <source>
        <dbReference type="EMBL" id="GAA4138957.1"/>
    </source>
</evidence>
<gene>
    <name evidence="2" type="ORF">GCM10022416_24830</name>
</gene>
<dbReference type="InterPro" id="IPR011990">
    <property type="entry name" value="TPR-like_helical_dom_sf"/>
</dbReference>